<dbReference type="Gene3D" id="3.40.50.1110">
    <property type="entry name" value="SGNH hydrolase"/>
    <property type="match status" value="1"/>
</dbReference>
<organism evidence="2 3">
    <name type="scientific">Sphingomonas abaci</name>
    <dbReference type="NCBI Taxonomy" id="237611"/>
    <lineage>
        <taxon>Bacteria</taxon>
        <taxon>Pseudomonadati</taxon>
        <taxon>Pseudomonadota</taxon>
        <taxon>Alphaproteobacteria</taxon>
        <taxon>Sphingomonadales</taxon>
        <taxon>Sphingomonadaceae</taxon>
        <taxon>Sphingomonas</taxon>
    </lineage>
</organism>
<dbReference type="AlphaFoldDB" id="A0A7W7AL11"/>
<name>A0A7W7AL11_9SPHN</name>
<evidence type="ECO:0000259" key="1">
    <source>
        <dbReference type="Pfam" id="PF13472"/>
    </source>
</evidence>
<dbReference type="GO" id="GO:0004622">
    <property type="term" value="F:phosphatidylcholine lysophospholipase activity"/>
    <property type="evidence" value="ECO:0007669"/>
    <property type="project" value="TreeGrafter"/>
</dbReference>
<accession>A0A7W7AL11</accession>
<comment type="caution">
    <text evidence="2">The sequence shown here is derived from an EMBL/GenBank/DDBJ whole genome shotgun (WGS) entry which is preliminary data.</text>
</comment>
<feature type="domain" description="SGNH hydrolase-type esterase" evidence="1">
    <location>
        <begin position="78"/>
        <end position="239"/>
    </location>
</feature>
<dbReference type="PANTHER" id="PTHR30383:SF5">
    <property type="entry name" value="SGNH HYDROLASE-TYPE ESTERASE DOMAIN-CONTAINING PROTEIN"/>
    <property type="match status" value="1"/>
</dbReference>
<sequence>MHIRLLPFPGAAGTIPIMRLSPILMIAATMIAQPFAASAQTDQERERRLHEDWAWLGRYQAENDALPAPKAGTPRIVFLGDSITQGWVEKAGGFFTPGRIGRGISGQTTPQMLLRFRQDVIDLHPAVVQIMAGTNDIAGNTGRMTAAQSQANIRSMTELAQAHGIRVVLASVPPADHFPWRPGIAPAPAIAAMNAWLRDYARSTGATYADYWSVLHDGDAMRAAFTTDGVHPNAAGYAAMAPVAEAALAHALATPPRITTRR</sequence>
<dbReference type="PANTHER" id="PTHR30383">
    <property type="entry name" value="THIOESTERASE 1/PROTEASE 1/LYSOPHOSPHOLIPASE L1"/>
    <property type="match status" value="1"/>
</dbReference>
<evidence type="ECO:0000313" key="2">
    <source>
        <dbReference type="EMBL" id="MBB4618791.1"/>
    </source>
</evidence>
<dbReference type="SUPFAM" id="SSF52266">
    <property type="entry name" value="SGNH hydrolase"/>
    <property type="match status" value="1"/>
</dbReference>
<dbReference type="RefSeq" id="WP_246360613.1">
    <property type="nucleotide sequence ID" value="NZ_JACHNY010000006.1"/>
</dbReference>
<protein>
    <submittedName>
        <fullName evidence="2">Lysophospholipase L1-like esterase</fullName>
    </submittedName>
</protein>
<dbReference type="EMBL" id="JACHNY010000006">
    <property type="protein sequence ID" value="MBB4618791.1"/>
    <property type="molecule type" value="Genomic_DNA"/>
</dbReference>
<dbReference type="InterPro" id="IPR051532">
    <property type="entry name" value="Ester_Hydrolysis_Enzymes"/>
</dbReference>
<dbReference type="Pfam" id="PF13472">
    <property type="entry name" value="Lipase_GDSL_2"/>
    <property type="match status" value="1"/>
</dbReference>
<proteinExistence type="predicted"/>
<keyword evidence="3" id="KW-1185">Reference proteome</keyword>
<reference evidence="2 3" key="1">
    <citation type="submission" date="2020-08" db="EMBL/GenBank/DDBJ databases">
        <title>Genomic Encyclopedia of Type Strains, Phase IV (KMG-IV): sequencing the most valuable type-strain genomes for metagenomic binning, comparative biology and taxonomic classification.</title>
        <authorList>
            <person name="Goeker M."/>
        </authorList>
    </citation>
    <scope>NUCLEOTIDE SEQUENCE [LARGE SCALE GENOMIC DNA]</scope>
    <source>
        <strain evidence="2 3">DSM 15867</strain>
    </source>
</reference>
<gene>
    <name evidence="2" type="ORF">GGQ96_002937</name>
</gene>
<dbReference type="InterPro" id="IPR036514">
    <property type="entry name" value="SGNH_hydro_sf"/>
</dbReference>
<dbReference type="InterPro" id="IPR013830">
    <property type="entry name" value="SGNH_hydro"/>
</dbReference>
<dbReference type="Proteomes" id="UP000574769">
    <property type="component" value="Unassembled WGS sequence"/>
</dbReference>
<evidence type="ECO:0000313" key="3">
    <source>
        <dbReference type="Proteomes" id="UP000574769"/>
    </source>
</evidence>